<dbReference type="InParanoid" id="A0A0D2K2N2"/>
<dbReference type="RefSeq" id="WP_197281911.1">
    <property type="nucleotide sequence ID" value="NZ_AZAC01000001.1"/>
</dbReference>
<dbReference type="EMBL" id="AZAC01000001">
    <property type="protein sequence ID" value="KIX15890.1"/>
    <property type="molecule type" value="Genomic_DNA"/>
</dbReference>
<dbReference type="Pfam" id="PF08899">
    <property type="entry name" value="DUF1844"/>
    <property type="match status" value="1"/>
</dbReference>
<dbReference type="InterPro" id="IPR014995">
    <property type="entry name" value="DUF1844"/>
</dbReference>
<name>A0A0D2K2N2_9BACT</name>
<gene>
    <name evidence="2" type="ORF">X474_01020</name>
</gene>
<sequence length="117" mass="13062">MTEDKTEQSRREAEEARAKKAKDDAEKASQKMGDSVFPPVDFSSFVLSLSHAAMMHLGQIPDPQTGETQTNVGFARHTIDTIAMLQEKTKGNLESDEKQLLDNILTELRLAFVRLAK</sequence>
<organism evidence="2 3">
    <name type="scientific">Dethiosulfatarculus sandiegensis</name>
    <dbReference type="NCBI Taxonomy" id="1429043"/>
    <lineage>
        <taxon>Bacteria</taxon>
        <taxon>Pseudomonadati</taxon>
        <taxon>Thermodesulfobacteriota</taxon>
        <taxon>Desulfarculia</taxon>
        <taxon>Desulfarculales</taxon>
        <taxon>Desulfarculaceae</taxon>
        <taxon>Dethiosulfatarculus</taxon>
    </lineage>
</organism>
<protein>
    <recommendedName>
        <fullName evidence="4">DUF1844 domain-containing protein</fullName>
    </recommendedName>
</protein>
<reference evidence="2 3" key="1">
    <citation type="submission" date="2013-11" db="EMBL/GenBank/DDBJ databases">
        <title>Metagenomic analysis of a methanogenic consortium involved in long chain n-alkane degradation.</title>
        <authorList>
            <person name="Davidova I.A."/>
            <person name="Callaghan A.V."/>
            <person name="Wawrik B."/>
            <person name="Pruitt S."/>
            <person name="Marks C."/>
            <person name="Duncan K.E."/>
            <person name="Suflita J.M."/>
        </authorList>
    </citation>
    <scope>NUCLEOTIDE SEQUENCE [LARGE SCALE GENOMIC DNA]</scope>
    <source>
        <strain evidence="2 3">SPR</strain>
    </source>
</reference>
<dbReference type="Proteomes" id="UP000032233">
    <property type="component" value="Unassembled WGS sequence"/>
</dbReference>
<evidence type="ECO:0000256" key="1">
    <source>
        <dbReference type="SAM" id="MobiDB-lite"/>
    </source>
</evidence>
<feature type="compositionally biased region" description="Basic and acidic residues" evidence="1">
    <location>
        <begin position="1"/>
        <end position="29"/>
    </location>
</feature>
<accession>A0A0D2K2N2</accession>
<dbReference type="STRING" id="1429043.X474_01020"/>
<proteinExistence type="predicted"/>
<evidence type="ECO:0008006" key="4">
    <source>
        <dbReference type="Google" id="ProtNLM"/>
    </source>
</evidence>
<evidence type="ECO:0000313" key="3">
    <source>
        <dbReference type="Proteomes" id="UP000032233"/>
    </source>
</evidence>
<evidence type="ECO:0000313" key="2">
    <source>
        <dbReference type="EMBL" id="KIX15890.1"/>
    </source>
</evidence>
<dbReference type="AlphaFoldDB" id="A0A0D2K2N2"/>
<comment type="caution">
    <text evidence="2">The sequence shown here is derived from an EMBL/GenBank/DDBJ whole genome shotgun (WGS) entry which is preliminary data.</text>
</comment>
<feature type="region of interest" description="Disordered" evidence="1">
    <location>
        <begin position="1"/>
        <end position="33"/>
    </location>
</feature>
<keyword evidence="3" id="KW-1185">Reference proteome</keyword>